<keyword evidence="5 9" id="KW-0808">Transferase</keyword>
<evidence type="ECO:0000259" key="8">
    <source>
        <dbReference type="Pfam" id="PF00155"/>
    </source>
</evidence>
<evidence type="ECO:0000256" key="4">
    <source>
        <dbReference type="ARBA" id="ARBA00022576"/>
    </source>
</evidence>
<dbReference type="Gene3D" id="3.90.1150.10">
    <property type="entry name" value="Aspartate Aminotransferase, domain 1"/>
    <property type="match status" value="1"/>
</dbReference>
<keyword evidence="4 9" id="KW-0032">Aminotransferase</keyword>
<evidence type="ECO:0000313" key="9">
    <source>
        <dbReference type="EMBL" id="TWB80864.1"/>
    </source>
</evidence>
<dbReference type="GO" id="GO:0006520">
    <property type="term" value="P:amino acid metabolic process"/>
    <property type="evidence" value="ECO:0007669"/>
    <property type="project" value="InterPro"/>
</dbReference>
<dbReference type="InterPro" id="IPR015421">
    <property type="entry name" value="PyrdxlP-dep_Trfase_major"/>
</dbReference>
<evidence type="ECO:0000256" key="6">
    <source>
        <dbReference type="ARBA" id="ARBA00022898"/>
    </source>
</evidence>
<comment type="caution">
    <text evidence="9">The sequence shown here is derived from an EMBL/GenBank/DDBJ whole genome shotgun (WGS) entry which is preliminary data.</text>
</comment>
<dbReference type="SUPFAM" id="SSF53383">
    <property type="entry name" value="PLP-dependent transferases"/>
    <property type="match status" value="1"/>
</dbReference>
<dbReference type="CDD" id="cd00609">
    <property type="entry name" value="AAT_like"/>
    <property type="match status" value="1"/>
</dbReference>
<keyword evidence="6" id="KW-0663">Pyridoxal phosphate</keyword>
<dbReference type="PANTHER" id="PTHR46383:SF1">
    <property type="entry name" value="ASPARTATE AMINOTRANSFERASE"/>
    <property type="match status" value="1"/>
</dbReference>
<evidence type="ECO:0000256" key="1">
    <source>
        <dbReference type="ARBA" id="ARBA00001933"/>
    </source>
</evidence>
<evidence type="ECO:0000256" key="7">
    <source>
        <dbReference type="ARBA" id="ARBA00049185"/>
    </source>
</evidence>
<dbReference type="EC" id="2.6.1.1" evidence="3"/>
<organism evidence="9 10">
    <name type="scientific">Bradyrhizobium sacchari</name>
    <dbReference type="NCBI Taxonomy" id="1399419"/>
    <lineage>
        <taxon>Bacteria</taxon>
        <taxon>Pseudomonadati</taxon>
        <taxon>Pseudomonadota</taxon>
        <taxon>Alphaproteobacteria</taxon>
        <taxon>Hyphomicrobiales</taxon>
        <taxon>Nitrobacteraceae</taxon>
        <taxon>Bradyrhizobium</taxon>
    </lineage>
</organism>
<evidence type="ECO:0000256" key="2">
    <source>
        <dbReference type="ARBA" id="ARBA00007441"/>
    </source>
</evidence>
<evidence type="ECO:0000256" key="5">
    <source>
        <dbReference type="ARBA" id="ARBA00022679"/>
    </source>
</evidence>
<dbReference type="GO" id="GO:0004069">
    <property type="term" value="F:L-aspartate:2-oxoglutarate aminotransferase activity"/>
    <property type="evidence" value="ECO:0007669"/>
    <property type="project" value="UniProtKB-EC"/>
</dbReference>
<dbReference type="PANTHER" id="PTHR46383">
    <property type="entry name" value="ASPARTATE AMINOTRANSFERASE"/>
    <property type="match status" value="1"/>
</dbReference>
<protein>
    <recommendedName>
        <fullName evidence="3">aspartate transaminase</fullName>
        <ecNumber evidence="3">2.6.1.1</ecNumber>
    </recommendedName>
</protein>
<dbReference type="GO" id="GO:0030170">
    <property type="term" value="F:pyridoxal phosphate binding"/>
    <property type="evidence" value="ECO:0007669"/>
    <property type="project" value="InterPro"/>
</dbReference>
<comment type="similarity">
    <text evidence="2">Belongs to the class-I pyridoxal-phosphate-dependent aminotransferase family.</text>
</comment>
<reference evidence="9 10" key="1">
    <citation type="submission" date="2019-06" db="EMBL/GenBank/DDBJ databases">
        <title>Genomic Encyclopedia of Type Strains, Phase IV (KMG-V): Genome sequencing to study the core and pangenomes of soil and plant-associated prokaryotes.</title>
        <authorList>
            <person name="Whitman W."/>
        </authorList>
    </citation>
    <scope>NUCLEOTIDE SEQUENCE [LARGE SCALE GENOMIC DNA]</scope>
    <source>
        <strain evidence="9 10">BR 10556</strain>
    </source>
</reference>
<feature type="domain" description="Aminotransferase class I/classII large" evidence="8">
    <location>
        <begin position="33"/>
        <end position="271"/>
    </location>
</feature>
<gene>
    <name evidence="9" type="ORF">FBZ95_10281</name>
</gene>
<dbReference type="EMBL" id="VITW01000002">
    <property type="protein sequence ID" value="TWB80864.1"/>
    <property type="molecule type" value="Genomic_DNA"/>
</dbReference>
<dbReference type="Proteomes" id="UP000315914">
    <property type="component" value="Unassembled WGS sequence"/>
</dbReference>
<dbReference type="InterPro" id="IPR004839">
    <property type="entry name" value="Aminotransferase_I/II_large"/>
</dbReference>
<dbReference type="InterPro" id="IPR050596">
    <property type="entry name" value="AspAT/PAT-like"/>
</dbReference>
<dbReference type="Pfam" id="PF00155">
    <property type="entry name" value="Aminotran_1_2"/>
    <property type="match status" value="1"/>
</dbReference>
<dbReference type="Gene3D" id="3.40.640.10">
    <property type="entry name" value="Type I PLP-dependent aspartate aminotransferase-like (Major domain)"/>
    <property type="match status" value="1"/>
</dbReference>
<comment type="cofactor">
    <cofactor evidence="1">
        <name>pyridoxal 5'-phosphate</name>
        <dbReference type="ChEBI" id="CHEBI:597326"/>
    </cofactor>
</comment>
<dbReference type="InterPro" id="IPR015422">
    <property type="entry name" value="PyrdxlP-dep_Trfase_small"/>
</dbReference>
<accession>A0A560KFZ6</accession>
<name>A0A560KFZ6_9BRAD</name>
<evidence type="ECO:0000256" key="3">
    <source>
        <dbReference type="ARBA" id="ARBA00012753"/>
    </source>
</evidence>
<sequence>MLAQQISSVPGSGTAAAREAAEIAAEAGGQLIDLTGGQVIIEPPSSLAEGAIAAINAGTNQYTDSIGLKSSCKAFADKLSAQTGLGWNTEEIPITAGAKQGLLDAIPGVLEPADEVIIIRPCWPTFQSQVILAGAKPVFVEARSPTYVPEIIAIRTAVTPRTKAIIINSLNNATCAVSDQTPPQTIGDLAINYLLWIVSDECYSSLAFTGARQESIVMAHLGPRSGTILINAFHKELAITGWRQGYFVAAPEVVAAAKKLHSYTTSTPNVAILDHLQFGDGSFERTMHQRLSLARKTDLRILPGLVDVPTPSAEGSFFFYLNLSRFFADVTVNPSVRSATIAYDWS</sequence>
<dbReference type="RefSeq" id="WP_245327093.1">
    <property type="nucleotide sequence ID" value="NZ_LWIG01000059.1"/>
</dbReference>
<dbReference type="InterPro" id="IPR015424">
    <property type="entry name" value="PyrdxlP-dep_Trfase"/>
</dbReference>
<keyword evidence="10" id="KW-1185">Reference proteome</keyword>
<dbReference type="AlphaFoldDB" id="A0A560KFZ6"/>
<evidence type="ECO:0000313" key="10">
    <source>
        <dbReference type="Proteomes" id="UP000315914"/>
    </source>
</evidence>
<comment type="catalytic activity">
    <reaction evidence="7">
        <text>L-aspartate + 2-oxoglutarate = oxaloacetate + L-glutamate</text>
        <dbReference type="Rhea" id="RHEA:21824"/>
        <dbReference type="ChEBI" id="CHEBI:16452"/>
        <dbReference type="ChEBI" id="CHEBI:16810"/>
        <dbReference type="ChEBI" id="CHEBI:29985"/>
        <dbReference type="ChEBI" id="CHEBI:29991"/>
        <dbReference type="EC" id="2.6.1.1"/>
    </reaction>
</comment>
<proteinExistence type="inferred from homology"/>